<proteinExistence type="predicted"/>
<dbReference type="AlphaFoldDB" id="A0A0E0BG32"/>
<dbReference type="PANTHER" id="PTHR33170">
    <property type="entry name" value="DUF4283 DOMAIN-CONTAINING PROTEIN-RELATED"/>
    <property type="match status" value="1"/>
</dbReference>
<keyword evidence="3" id="KW-1185">Reference proteome</keyword>
<reference evidence="2" key="2">
    <citation type="submission" date="2018-05" db="EMBL/GenBank/DDBJ databases">
        <title>OgluRS3 (Oryza glumaepatula Reference Sequence Version 3).</title>
        <authorList>
            <person name="Zhang J."/>
            <person name="Kudrna D."/>
            <person name="Lee S."/>
            <person name="Talag J."/>
            <person name="Welchert J."/>
            <person name="Wing R.A."/>
        </authorList>
    </citation>
    <scope>NUCLEOTIDE SEQUENCE [LARGE SCALE GENOMIC DNA]</scope>
</reference>
<dbReference type="EnsemblPlants" id="OGLUM11G04860.1">
    <property type="protein sequence ID" value="OGLUM11G04860.1"/>
    <property type="gene ID" value="OGLUM11G04860"/>
</dbReference>
<dbReference type="HOGENOM" id="CLU_680390_0_0_1"/>
<name>A0A0E0BG32_9ORYZ</name>
<feature type="compositionally biased region" description="Basic and acidic residues" evidence="1">
    <location>
        <begin position="184"/>
        <end position="216"/>
    </location>
</feature>
<accession>A0A0E0BG32</accession>
<evidence type="ECO:0000313" key="2">
    <source>
        <dbReference type="EnsemblPlants" id="OGLUM11G04860.1"/>
    </source>
</evidence>
<sequence>MGAKAGATLGEGSVRIGDMAVVVNQQGCQGEEGKEDIGKGLELANSEEQQERGELGSSRARVKICASHDHVNHRCPVLKESRPAAHAVGYSVEGLGFYHIPHQPLQRGKKGSKIALVKVVGGMITKEKVVSTLQKVVSAKWKWEPIEQGDDSYMVVFPSKVELQRAIAFGGADVKENGAPTGVEIEHDGSGDEGLEEGKEYELGRKGEDGVGNKEEKEDDMMIDGGGSGDVGRQGDPILGEEQGHGEADLEEKVQQGTVEILDMVMKNVLNEAAQKVMEEEGQQGEGEEEPAERVKGGEGDDGGGKGLEVTMEEKVTKAAHIKENNNDELSDLEEDEMHNVALGHLCGDLTDEVMDDAENHLSCDMHNGIRVYKRKKYHNKLKKQGVRIAKLYKKDVNHERDLLE</sequence>
<dbReference type="PANTHER" id="PTHR33170:SF40">
    <property type="entry name" value="OS04G0557100 PROTEIN"/>
    <property type="match status" value="1"/>
</dbReference>
<evidence type="ECO:0000313" key="3">
    <source>
        <dbReference type="Proteomes" id="UP000026961"/>
    </source>
</evidence>
<feature type="compositionally biased region" description="Acidic residues" evidence="1">
    <location>
        <begin position="280"/>
        <end position="291"/>
    </location>
</feature>
<protein>
    <recommendedName>
        <fullName evidence="4">DUF4283 domain-containing protein</fullName>
    </recommendedName>
</protein>
<feature type="region of interest" description="Disordered" evidence="1">
    <location>
        <begin position="178"/>
        <end position="250"/>
    </location>
</feature>
<dbReference type="Proteomes" id="UP000026961">
    <property type="component" value="Chromosome 11"/>
</dbReference>
<feature type="region of interest" description="Disordered" evidence="1">
    <location>
        <begin position="277"/>
        <end position="307"/>
    </location>
</feature>
<dbReference type="Gramene" id="OGLUM11G04860.1">
    <property type="protein sequence ID" value="OGLUM11G04860.1"/>
    <property type="gene ID" value="OGLUM11G04860"/>
</dbReference>
<dbReference type="STRING" id="40148.A0A0E0BG32"/>
<organism evidence="2">
    <name type="scientific">Oryza glumipatula</name>
    <dbReference type="NCBI Taxonomy" id="40148"/>
    <lineage>
        <taxon>Eukaryota</taxon>
        <taxon>Viridiplantae</taxon>
        <taxon>Streptophyta</taxon>
        <taxon>Embryophyta</taxon>
        <taxon>Tracheophyta</taxon>
        <taxon>Spermatophyta</taxon>
        <taxon>Magnoliopsida</taxon>
        <taxon>Liliopsida</taxon>
        <taxon>Poales</taxon>
        <taxon>Poaceae</taxon>
        <taxon>BOP clade</taxon>
        <taxon>Oryzoideae</taxon>
        <taxon>Oryzeae</taxon>
        <taxon>Oryzinae</taxon>
        <taxon>Oryza</taxon>
    </lineage>
</organism>
<evidence type="ECO:0008006" key="4">
    <source>
        <dbReference type="Google" id="ProtNLM"/>
    </source>
</evidence>
<reference evidence="2" key="1">
    <citation type="submission" date="2015-04" db="UniProtKB">
        <authorList>
            <consortium name="EnsemblPlants"/>
        </authorList>
    </citation>
    <scope>IDENTIFICATION</scope>
</reference>
<dbReference type="eggNOG" id="ENOG502QQ7T">
    <property type="taxonomic scope" value="Eukaryota"/>
</dbReference>
<evidence type="ECO:0000256" key="1">
    <source>
        <dbReference type="SAM" id="MobiDB-lite"/>
    </source>
</evidence>